<feature type="region of interest" description="Disordered" evidence="1">
    <location>
        <begin position="219"/>
        <end position="342"/>
    </location>
</feature>
<feature type="compositionally biased region" description="Low complexity" evidence="1">
    <location>
        <begin position="309"/>
        <end position="323"/>
    </location>
</feature>
<evidence type="ECO:0000313" key="3">
    <source>
        <dbReference type="Proteomes" id="UP001597472"/>
    </source>
</evidence>
<reference evidence="3" key="1">
    <citation type="journal article" date="2019" name="Int. J. Syst. Evol. Microbiol.">
        <title>The Global Catalogue of Microorganisms (GCM) 10K type strain sequencing project: providing services to taxonomists for standard genome sequencing and annotation.</title>
        <authorList>
            <consortium name="The Broad Institute Genomics Platform"/>
            <consortium name="The Broad Institute Genome Sequencing Center for Infectious Disease"/>
            <person name="Wu L."/>
            <person name="Ma J."/>
        </authorList>
    </citation>
    <scope>NUCLEOTIDE SEQUENCE [LARGE SCALE GENOMIC DNA]</scope>
    <source>
        <strain evidence="3">KCTC 42587</strain>
    </source>
</reference>
<dbReference type="PROSITE" id="PS51257">
    <property type="entry name" value="PROKAR_LIPOPROTEIN"/>
    <property type="match status" value="1"/>
</dbReference>
<keyword evidence="3" id="KW-1185">Reference proteome</keyword>
<dbReference type="RefSeq" id="WP_376890920.1">
    <property type="nucleotide sequence ID" value="NZ_JBHULS010000001.1"/>
</dbReference>
<protein>
    <recommendedName>
        <fullName evidence="4">Vitellogenin II</fullName>
    </recommendedName>
</protein>
<sequence>MSIKNYILDKTPTIAVLTSLLFVSACGTYQQAGSDADGIYNTSTTAVEQETNTAVDNSVYYQNYFKEKTSEYAVYTNDEVFTDVDEYSGEYVENDSIQYQPQAYAGWGQETSNVSINVYNGGGFYNNFYDPFYFGYYPPIWTNHYFYRPYYYTGYYNPWWHGGYYGGFYGGYYHNPWNNYYYGNHVAFINGRRGGAYNMPGRYGSSRYFDSNRIYNAAPRRDYTRSSHVGRRDRTQTDARATRSTRSTVRDVRSTRNNSNNVAPNSTPRVRNNSTPRVRNNNTPRVQTNSTPRPRVRTNSTPRTNSNFSTPRRSSSPTIRSGGSSRGSSGGMRSSGGRRGGM</sequence>
<name>A0ABW5KNP2_9FLAO</name>
<organism evidence="2 3">
    <name type="scientific">Bizionia sediminis</name>
    <dbReference type="NCBI Taxonomy" id="1737064"/>
    <lineage>
        <taxon>Bacteria</taxon>
        <taxon>Pseudomonadati</taxon>
        <taxon>Bacteroidota</taxon>
        <taxon>Flavobacteriia</taxon>
        <taxon>Flavobacteriales</taxon>
        <taxon>Flavobacteriaceae</taxon>
        <taxon>Bizionia</taxon>
    </lineage>
</organism>
<comment type="caution">
    <text evidence="2">The sequence shown here is derived from an EMBL/GenBank/DDBJ whole genome shotgun (WGS) entry which is preliminary data.</text>
</comment>
<evidence type="ECO:0000256" key="1">
    <source>
        <dbReference type="SAM" id="MobiDB-lite"/>
    </source>
</evidence>
<evidence type="ECO:0000313" key="2">
    <source>
        <dbReference type="EMBL" id="MFD2550231.1"/>
    </source>
</evidence>
<gene>
    <name evidence="2" type="ORF">ACFSQP_00245</name>
</gene>
<proteinExistence type="predicted"/>
<accession>A0ABW5KNP2</accession>
<evidence type="ECO:0008006" key="4">
    <source>
        <dbReference type="Google" id="ProtNLM"/>
    </source>
</evidence>
<dbReference type="Proteomes" id="UP001597472">
    <property type="component" value="Unassembled WGS sequence"/>
</dbReference>
<feature type="compositionally biased region" description="Polar residues" evidence="1">
    <location>
        <begin position="257"/>
        <end position="308"/>
    </location>
</feature>
<dbReference type="EMBL" id="JBHULS010000001">
    <property type="protein sequence ID" value="MFD2550231.1"/>
    <property type="molecule type" value="Genomic_DNA"/>
</dbReference>
<feature type="compositionally biased region" description="Basic and acidic residues" evidence="1">
    <location>
        <begin position="219"/>
        <end position="241"/>
    </location>
</feature>
<feature type="compositionally biased region" description="Gly residues" evidence="1">
    <location>
        <begin position="324"/>
        <end position="342"/>
    </location>
</feature>